<dbReference type="EMBL" id="JAEPWM010000012">
    <property type="protein sequence ID" value="MBK6008806.1"/>
    <property type="molecule type" value="Genomic_DNA"/>
</dbReference>
<dbReference type="NCBIfam" id="TIGR04255">
    <property type="entry name" value="sporadTIGR04255"/>
    <property type="match status" value="1"/>
</dbReference>
<accession>A0A934TXA8</accession>
<sequence length="265" mass="29061">MPKKLPTRLSSEPLIDAIFEIHCQASAPLPVLLPGLLVGKLNSSQPIQAETLGPSVLPAELRAADPRLQFAPAVRLSWGDFFVTIGDSVVGVGCKYPYPGWSALKNAILEVMNAAAQSPVIQSLSRCSLKYIDLIPGTDRAAQVRRFNWNIRLGDHTLKSELFTLRLELPEDDLINVVQICTAVSATVAPSSYRPDHQGTKVLEKQGALVDIDTIMKLNDLHMADFRATLSDRLDRLHNANKQMFFSCLTEEAIVELGAEYGDAN</sequence>
<comment type="caution">
    <text evidence="1">The sequence shown here is derived from an EMBL/GenBank/DDBJ whole genome shotgun (WGS) entry which is preliminary data.</text>
</comment>
<name>A0A934TXA8_9BURK</name>
<gene>
    <name evidence="1" type="ORF">JJB11_22140</name>
</gene>
<organism evidence="1 2">
    <name type="scientific">Ramlibacter ginsenosidimutans</name>
    <dbReference type="NCBI Taxonomy" id="502333"/>
    <lineage>
        <taxon>Bacteria</taxon>
        <taxon>Pseudomonadati</taxon>
        <taxon>Pseudomonadota</taxon>
        <taxon>Betaproteobacteria</taxon>
        <taxon>Burkholderiales</taxon>
        <taxon>Comamonadaceae</taxon>
        <taxon>Ramlibacter</taxon>
    </lineage>
</organism>
<dbReference type="RefSeq" id="WP_201176716.1">
    <property type="nucleotide sequence ID" value="NZ_JAEPWM010000012.1"/>
</dbReference>
<evidence type="ECO:0000313" key="1">
    <source>
        <dbReference type="EMBL" id="MBK6008806.1"/>
    </source>
</evidence>
<dbReference type="AlphaFoldDB" id="A0A934TXA8"/>
<reference evidence="1" key="1">
    <citation type="journal article" date="2012" name="J. Microbiol. Biotechnol.">
        <title>Ramlibacter ginsenosidimutans sp. nov., with ginsenoside-converting activity.</title>
        <authorList>
            <person name="Wang L."/>
            <person name="An D.S."/>
            <person name="Kim S.G."/>
            <person name="Jin F.X."/>
            <person name="Kim S.C."/>
            <person name="Lee S.T."/>
            <person name="Im W.T."/>
        </authorList>
    </citation>
    <scope>NUCLEOTIDE SEQUENCE</scope>
    <source>
        <strain evidence="1">KACC 17527</strain>
    </source>
</reference>
<proteinExistence type="predicted"/>
<keyword evidence="2" id="KW-1185">Reference proteome</keyword>
<protein>
    <submittedName>
        <fullName evidence="1">TIGR04255 family protein</fullName>
    </submittedName>
</protein>
<dbReference type="InterPro" id="IPR026349">
    <property type="entry name" value="CHP04255"/>
</dbReference>
<reference evidence="1" key="2">
    <citation type="submission" date="2021-01" db="EMBL/GenBank/DDBJ databases">
        <authorList>
            <person name="Kang M."/>
        </authorList>
    </citation>
    <scope>NUCLEOTIDE SEQUENCE</scope>
    <source>
        <strain evidence="1">KACC 17527</strain>
    </source>
</reference>
<evidence type="ECO:0000313" key="2">
    <source>
        <dbReference type="Proteomes" id="UP000630528"/>
    </source>
</evidence>
<dbReference type="Proteomes" id="UP000630528">
    <property type="component" value="Unassembled WGS sequence"/>
</dbReference>